<evidence type="ECO:0000313" key="2">
    <source>
        <dbReference type="Proteomes" id="UP000525389"/>
    </source>
</evidence>
<name>A0A7W8LR88_9DEIO</name>
<organism evidence="1 2">
    <name type="scientific">Deinococcus budaensis</name>
    <dbReference type="NCBI Taxonomy" id="1665626"/>
    <lineage>
        <taxon>Bacteria</taxon>
        <taxon>Thermotogati</taxon>
        <taxon>Deinococcota</taxon>
        <taxon>Deinococci</taxon>
        <taxon>Deinococcales</taxon>
        <taxon>Deinococcaceae</taxon>
        <taxon>Deinococcus</taxon>
    </lineage>
</organism>
<sequence>MSSSGLPSVLAELVAYFAPLASERRDRGGAVTLQTPGVNVLALNATFLPGADCAPDGTSPQGRARLVATAVPVAGEEVGAVRVGSYLPQGRAGGVVVEQVSRLSLPLWAGVLAEAYETPEWAPALARHLAARLEGDRDTALLLAYAGGEALGALLWRAGPGGGGHAHLWGTLDPGVDAPLLNAAQALGTHLRASLPDSSPLALVGGETVRFSLL</sequence>
<dbReference type="Proteomes" id="UP000525389">
    <property type="component" value="Unassembled WGS sequence"/>
</dbReference>
<dbReference type="AlphaFoldDB" id="A0A7W8LR88"/>
<proteinExistence type="predicted"/>
<keyword evidence="2" id="KW-1185">Reference proteome</keyword>
<dbReference type="EMBL" id="JACHFN010000011">
    <property type="protein sequence ID" value="MBB5235387.1"/>
    <property type="molecule type" value="Genomic_DNA"/>
</dbReference>
<reference evidence="1 2" key="1">
    <citation type="submission" date="2020-08" db="EMBL/GenBank/DDBJ databases">
        <title>Genomic Encyclopedia of Type Strains, Phase IV (KMG-IV): sequencing the most valuable type-strain genomes for metagenomic binning, comparative biology and taxonomic classification.</title>
        <authorList>
            <person name="Goeker M."/>
        </authorList>
    </citation>
    <scope>NUCLEOTIDE SEQUENCE [LARGE SCALE GENOMIC DNA]</scope>
    <source>
        <strain evidence="1 2">DSM 101791</strain>
    </source>
</reference>
<evidence type="ECO:0000313" key="1">
    <source>
        <dbReference type="EMBL" id="MBB5235387.1"/>
    </source>
</evidence>
<accession>A0A7W8LR88</accession>
<dbReference type="RefSeq" id="WP_184030483.1">
    <property type="nucleotide sequence ID" value="NZ_JACHFN010000011.1"/>
</dbReference>
<protein>
    <submittedName>
        <fullName evidence="1">Uncharacterized protein</fullName>
    </submittedName>
</protein>
<gene>
    <name evidence="1" type="ORF">HNQ09_002841</name>
</gene>
<comment type="caution">
    <text evidence="1">The sequence shown here is derived from an EMBL/GenBank/DDBJ whole genome shotgun (WGS) entry which is preliminary data.</text>
</comment>